<dbReference type="Pfam" id="PF13374">
    <property type="entry name" value="TPR_10"/>
    <property type="match status" value="1"/>
</dbReference>
<dbReference type="AlphaFoldDB" id="A0A1H2SY92"/>
<dbReference type="Proteomes" id="UP000199515">
    <property type="component" value="Unassembled WGS sequence"/>
</dbReference>
<name>A0A1H2SY92_9PSEU</name>
<accession>A0A1H2SY92</accession>
<dbReference type="OrthoDB" id="3206999at2"/>
<evidence type="ECO:0000313" key="2">
    <source>
        <dbReference type="Proteomes" id="UP000199515"/>
    </source>
</evidence>
<dbReference type="InterPro" id="IPR011990">
    <property type="entry name" value="TPR-like_helical_dom_sf"/>
</dbReference>
<reference evidence="1 2" key="1">
    <citation type="submission" date="2016-10" db="EMBL/GenBank/DDBJ databases">
        <authorList>
            <person name="de Groot N.N."/>
        </authorList>
    </citation>
    <scope>NUCLEOTIDE SEQUENCE [LARGE SCALE GENOMIC DNA]</scope>
    <source>
        <strain evidence="1 2">CPCC 202699</strain>
    </source>
</reference>
<proteinExistence type="predicted"/>
<dbReference type="Gene3D" id="1.25.40.10">
    <property type="entry name" value="Tetratricopeptide repeat domain"/>
    <property type="match status" value="1"/>
</dbReference>
<sequence>MSVQHAVGGTRVFVDVFRLSCAGVGWAVVGCYELLGVTGSTGEGMSFPDRLCFTIFPSAGRWTPRRQMKTEPITEDTLAEIRKDAMAQPAAGLPRLARSLLQFGRQVDRASPSNRIPYFEEAAAIYRRLVTDGTEEHLGAAMHAISSLGQQYSLVHADNLALAAKHEAAALARRVNSHREDGKQETKILADLANGLAECGQFAQAVTVEREVVDIHRAAVSRDSYEVSGLLAWSLLDLAIFLDLDGQGEASLEIEHEALALQRRATETDPHRRLPTLAIWTAGASLRLADAGHPHQARELLRESIAACDRLPAEGERGNFGFLQAVYAAHFARSGVHDEQPDADGTPPIGVNPDQYLQPVFGLSFHHWSFSVRHVYRTGLAAIDEVIIASSQPSPPDPARLAELGTLMRRRNIRSSVLSGFEYGTGHYPNVLIPALAHGVELERLLLAADPSRSPQRLVRALTDHATACLAVSANANAANILREAHALS</sequence>
<dbReference type="RefSeq" id="WP_091285790.1">
    <property type="nucleotide sequence ID" value="NZ_FNON01000001.1"/>
</dbReference>
<gene>
    <name evidence="1" type="ORF">SAMN05421504_101394</name>
</gene>
<keyword evidence="2" id="KW-1185">Reference proteome</keyword>
<evidence type="ECO:0000313" key="1">
    <source>
        <dbReference type="EMBL" id="SDW36601.1"/>
    </source>
</evidence>
<protein>
    <submittedName>
        <fullName evidence="1">Tetratricopeptide repeat-containing protein</fullName>
    </submittedName>
</protein>
<dbReference type="STRING" id="589385.SAMN05421504_101394"/>
<dbReference type="EMBL" id="FNON01000001">
    <property type="protein sequence ID" value="SDW36601.1"/>
    <property type="molecule type" value="Genomic_DNA"/>
</dbReference>
<organism evidence="1 2">
    <name type="scientific">Amycolatopsis xylanica</name>
    <dbReference type="NCBI Taxonomy" id="589385"/>
    <lineage>
        <taxon>Bacteria</taxon>
        <taxon>Bacillati</taxon>
        <taxon>Actinomycetota</taxon>
        <taxon>Actinomycetes</taxon>
        <taxon>Pseudonocardiales</taxon>
        <taxon>Pseudonocardiaceae</taxon>
        <taxon>Amycolatopsis</taxon>
    </lineage>
</organism>